<comment type="caution">
    <text evidence="2">The sequence shown here is derived from an EMBL/GenBank/DDBJ whole genome shotgun (WGS) entry which is preliminary data.</text>
</comment>
<proteinExistence type="predicted"/>
<feature type="domain" description="AMP-activated protein kinase glycogen-binding" evidence="1">
    <location>
        <begin position="13"/>
        <end position="86"/>
    </location>
</feature>
<reference evidence="2 3" key="1">
    <citation type="submission" date="2017-09" db="EMBL/GenBank/DDBJ databases">
        <title>Bloom of a denitrifying methanotroph, Candidatus Methylomirabilis limnetica, in a deep stratified lake.</title>
        <authorList>
            <person name="Graf J.S."/>
            <person name="Marchant H.K."/>
            <person name="Tienken D."/>
            <person name="Hach P.F."/>
            <person name="Brand A."/>
            <person name="Schubert C.J."/>
            <person name="Kuypers M.M."/>
            <person name="Milucka J."/>
        </authorList>
    </citation>
    <scope>NUCLEOTIDE SEQUENCE [LARGE SCALE GENOMIC DNA]</scope>
    <source>
        <strain evidence="2 3">Zug</strain>
    </source>
</reference>
<dbReference type="InterPro" id="IPR013783">
    <property type="entry name" value="Ig-like_fold"/>
</dbReference>
<keyword evidence="3" id="KW-1185">Reference proteome</keyword>
<evidence type="ECO:0000313" key="3">
    <source>
        <dbReference type="Proteomes" id="UP000241436"/>
    </source>
</evidence>
<dbReference type="Gene3D" id="2.60.40.10">
    <property type="entry name" value="Immunoglobulins"/>
    <property type="match status" value="1"/>
</dbReference>
<organism evidence="2 3">
    <name type="scientific">Candidatus Methylomirabilis limnetica</name>
    <dbReference type="NCBI Taxonomy" id="2033718"/>
    <lineage>
        <taxon>Bacteria</taxon>
        <taxon>Candidatus Methylomirabilota</taxon>
        <taxon>Candidatus Methylomirabilia</taxon>
        <taxon>Candidatus Methylomirabilales</taxon>
        <taxon>Candidatus Methylomirabilaceae</taxon>
        <taxon>Candidatus Methylomirabilis</taxon>
    </lineage>
</organism>
<accession>A0A2T4TWQ4</accession>
<dbReference type="Pfam" id="PF16561">
    <property type="entry name" value="AMPK1_CBM"/>
    <property type="match status" value="1"/>
</dbReference>
<dbReference type="InterPro" id="IPR032640">
    <property type="entry name" value="AMPK1_CBM"/>
</dbReference>
<dbReference type="Proteomes" id="UP000241436">
    <property type="component" value="Unassembled WGS sequence"/>
</dbReference>
<dbReference type="AlphaFoldDB" id="A0A2T4TWQ4"/>
<dbReference type="SUPFAM" id="SSF81296">
    <property type="entry name" value="E set domains"/>
    <property type="match status" value="1"/>
</dbReference>
<evidence type="ECO:0000313" key="2">
    <source>
        <dbReference type="EMBL" id="PTL35543.1"/>
    </source>
</evidence>
<protein>
    <recommendedName>
        <fullName evidence="1">AMP-activated protein kinase glycogen-binding domain-containing protein</fullName>
    </recommendedName>
</protein>
<sequence length="87" mass="9934">MGKVVSFSFHCPGAQSVTLAGDFNGWNVSDHPMVYDGLQTVWIISLSLEPGRYEYKFFVDGKEWWNDPFAPKVPNVWGSENSYRDVE</sequence>
<dbReference type="CDD" id="cd07184">
    <property type="entry name" value="E_set_Isoamylase_like_N"/>
    <property type="match status" value="1"/>
</dbReference>
<reference evidence="3" key="2">
    <citation type="journal article" date="2018" name="Environ. Microbiol.">
        <title>Bloom of a denitrifying methanotroph, 'Candidatus Methylomirabilis limnetica', in a deep stratified lake.</title>
        <authorList>
            <person name="Graf J.S."/>
            <person name="Mayr M.J."/>
            <person name="Marchant H.K."/>
            <person name="Tienken D."/>
            <person name="Hach P.F."/>
            <person name="Brand A."/>
            <person name="Schubert C.J."/>
            <person name="Kuypers M.M."/>
            <person name="Milucka J."/>
        </authorList>
    </citation>
    <scope>NUCLEOTIDE SEQUENCE [LARGE SCALE GENOMIC DNA]</scope>
    <source>
        <strain evidence="3">Zug</strain>
    </source>
</reference>
<dbReference type="InterPro" id="IPR014756">
    <property type="entry name" value="Ig_E-set"/>
</dbReference>
<evidence type="ECO:0000259" key="1">
    <source>
        <dbReference type="Pfam" id="PF16561"/>
    </source>
</evidence>
<dbReference type="RefSeq" id="WP_107563077.1">
    <property type="nucleotide sequence ID" value="NZ_NVQC01000023.1"/>
</dbReference>
<name>A0A2T4TWQ4_9BACT</name>
<dbReference type="EMBL" id="NVQC01000023">
    <property type="protein sequence ID" value="PTL35543.1"/>
    <property type="molecule type" value="Genomic_DNA"/>
</dbReference>
<gene>
    <name evidence="2" type="ORF">CLG94_09755</name>
</gene>
<dbReference type="OrthoDB" id="9811945at2"/>